<gene>
    <name evidence="1" type="ORF">BDV98DRAFT_568814</name>
</gene>
<organism evidence="1 2">
    <name type="scientific">Pterulicium gracile</name>
    <dbReference type="NCBI Taxonomy" id="1884261"/>
    <lineage>
        <taxon>Eukaryota</taxon>
        <taxon>Fungi</taxon>
        <taxon>Dikarya</taxon>
        <taxon>Basidiomycota</taxon>
        <taxon>Agaricomycotina</taxon>
        <taxon>Agaricomycetes</taxon>
        <taxon>Agaricomycetidae</taxon>
        <taxon>Agaricales</taxon>
        <taxon>Pleurotineae</taxon>
        <taxon>Pterulaceae</taxon>
        <taxon>Pterulicium</taxon>
    </lineage>
</organism>
<evidence type="ECO:0008006" key="3">
    <source>
        <dbReference type="Google" id="ProtNLM"/>
    </source>
</evidence>
<dbReference type="EMBL" id="ML178827">
    <property type="protein sequence ID" value="TFL00847.1"/>
    <property type="molecule type" value="Genomic_DNA"/>
</dbReference>
<evidence type="ECO:0000313" key="1">
    <source>
        <dbReference type="EMBL" id="TFL00847.1"/>
    </source>
</evidence>
<proteinExistence type="predicted"/>
<dbReference type="Proteomes" id="UP000305067">
    <property type="component" value="Unassembled WGS sequence"/>
</dbReference>
<protein>
    <recommendedName>
        <fullName evidence="3">F-box domain-containing protein</fullName>
    </recommendedName>
</protein>
<sequence length="213" mass="24547">MFIFVLPISDNHLFHDVTEAPWTTSQVSQKWRSICLFSPQLWSQFNVRDRYGSVALKIRLENVSTEAEKICERLLWPLRALFAWHPRDYITNSSALAQRAGDTLAGKESSGLPALRTLSLGVRPKEDCEEGVKIIRFFARSPNLTSVTFKFFHGPFSDIVGIQRYSWRQIRFFQGDACPREVVGVIVPQLQKATMLKLQWWWVVRAVFTATAR</sequence>
<evidence type="ECO:0000313" key="2">
    <source>
        <dbReference type="Proteomes" id="UP000305067"/>
    </source>
</evidence>
<name>A0A5C3QH92_9AGAR</name>
<accession>A0A5C3QH92</accession>
<keyword evidence="2" id="KW-1185">Reference proteome</keyword>
<dbReference type="AlphaFoldDB" id="A0A5C3QH92"/>
<reference evidence="1 2" key="1">
    <citation type="journal article" date="2019" name="Nat. Ecol. Evol.">
        <title>Megaphylogeny resolves global patterns of mushroom evolution.</title>
        <authorList>
            <person name="Varga T."/>
            <person name="Krizsan K."/>
            <person name="Foldi C."/>
            <person name="Dima B."/>
            <person name="Sanchez-Garcia M."/>
            <person name="Sanchez-Ramirez S."/>
            <person name="Szollosi G.J."/>
            <person name="Szarkandi J.G."/>
            <person name="Papp V."/>
            <person name="Albert L."/>
            <person name="Andreopoulos W."/>
            <person name="Angelini C."/>
            <person name="Antonin V."/>
            <person name="Barry K.W."/>
            <person name="Bougher N.L."/>
            <person name="Buchanan P."/>
            <person name="Buyck B."/>
            <person name="Bense V."/>
            <person name="Catcheside P."/>
            <person name="Chovatia M."/>
            <person name="Cooper J."/>
            <person name="Damon W."/>
            <person name="Desjardin D."/>
            <person name="Finy P."/>
            <person name="Geml J."/>
            <person name="Haridas S."/>
            <person name="Hughes K."/>
            <person name="Justo A."/>
            <person name="Karasinski D."/>
            <person name="Kautmanova I."/>
            <person name="Kiss B."/>
            <person name="Kocsube S."/>
            <person name="Kotiranta H."/>
            <person name="LaButti K.M."/>
            <person name="Lechner B.E."/>
            <person name="Liimatainen K."/>
            <person name="Lipzen A."/>
            <person name="Lukacs Z."/>
            <person name="Mihaltcheva S."/>
            <person name="Morgado L.N."/>
            <person name="Niskanen T."/>
            <person name="Noordeloos M.E."/>
            <person name="Ohm R.A."/>
            <person name="Ortiz-Santana B."/>
            <person name="Ovrebo C."/>
            <person name="Racz N."/>
            <person name="Riley R."/>
            <person name="Savchenko A."/>
            <person name="Shiryaev A."/>
            <person name="Soop K."/>
            <person name="Spirin V."/>
            <person name="Szebenyi C."/>
            <person name="Tomsovsky M."/>
            <person name="Tulloss R.E."/>
            <person name="Uehling J."/>
            <person name="Grigoriev I.V."/>
            <person name="Vagvolgyi C."/>
            <person name="Papp T."/>
            <person name="Martin F.M."/>
            <person name="Miettinen O."/>
            <person name="Hibbett D.S."/>
            <person name="Nagy L.G."/>
        </authorList>
    </citation>
    <scope>NUCLEOTIDE SEQUENCE [LARGE SCALE GENOMIC DNA]</scope>
    <source>
        <strain evidence="1 2">CBS 309.79</strain>
    </source>
</reference>
<dbReference type="OrthoDB" id="3365698at2759"/>